<proteinExistence type="predicted"/>
<dbReference type="Proteomes" id="UP000217103">
    <property type="component" value="Unassembled WGS sequence"/>
</dbReference>
<reference evidence="2 3" key="1">
    <citation type="submission" date="2016-10" db="EMBL/GenBank/DDBJ databases">
        <authorList>
            <person name="de Groot N.N."/>
        </authorList>
    </citation>
    <scope>NUCLEOTIDE SEQUENCE [LARGE SCALE GENOMIC DNA]</scope>
    <source>
        <strain evidence="2 3">DSM 43794</strain>
    </source>
</reference>
<sequence length="438" mass="46639">MRWNLRRTLAAGAALTILGVGVPAVAAYSEDDPRSCNDLLGDDTPAFVVCKWLAKPDEAREVAMFWLQNDGENMKDAGPLDAIVVDCETPGTSCPEIEDEGVTGGEGDSLPEDYVDPTVPPECDPPGGECFVDPSKLRVGAEEVRAAAQTAEGKALAAARAAGLRVWLNTELADDWKAGKERFTAEVKRIAALAAQPGVAGIRFSSRLGHDDQDITTAEEARAFVADASRALRSAAPGKKLALHTLVPEFGCGANDACRDEMAKKYPLLAPDLVGSYVTSGAIDQIALDSGLVGEAYAPWKITAEEALRNQWIQVRARAWDAYAHVAAEDATLTGVGGSALTADQAAETIAERVSRPLMDDGAETVTLWSRWQDADGQVHRVLGDGLANTPTWDQLTKLDAVKPRLATLYDPAAPEVDVATDLKKIAEVFSQVYLTVA</sequence>
<dbReference type="RefSeq" id="WP_093257993.1">
    <property type="nucleotide sequence ID" value="NZ_FNKK01000002.1"/>
</dbReference>
<feature type="signal peptide" evidence="1">
    <location>
        <begin position="1"/>
        <end position="26"/>
    </location>
</feature>
<evidence type="ECO:0000313" key="3">
    <source>
        <dbReference type="Proteomes" id="UP000217103"/>
    </source>
</evidence>
<dbReference type="OrthoDB" id="3525411at2"/>
<keyword evidence="1" id="KW-0732">Signal</keyword>
<dbReference type="AlphaFoldDB" id="A0A1H1BKS8"/>
<name>A0A1H1BKS8_9ACTN</name>
<keyword evidence="3" id="KW-1185">Reference proteome</keyword>
<feature type="chain" id="PRO_5011609913" evidence="1">
    <location>
        <begin position="27"/>
        <end position="438"/>
    </location>
</feature>
<protein>
    <submittedName>
        <fullName evidence="2">Uncharacterized protein</fullName>
    </submittedName>
</protein>
<evidence type="ECO:0000313" key="2">
    <source>
        <dbReference type="EMBL" id="SDQ52489.1"/>
    </source>
</evidence>
<accession>A0A1H1BKS8</accession>
<evidence type="ECO:0000256" key="1">
    <source>
        <dbReference type="SAM" id="SignalP"/>
    </source>
</evidence>
<gene>
    <name evidence="2" type="ORF">SAMN04489764_1011</name>
</gene>
<organism evidence="2 3">
    <name type="scientific">Thermostaphylospora chromogena</name>
    <dbReference type="NCBI Taxonomy" id="35622"/>
    <lineage>
        <taxon>Bacteria</taxon>
        <taxon>Bacillati</taxon>
        <taxon>Actinomycetota</taxon>
        <taxon>Actinomycetes</taxon>
        <taxon>Streptosporangiales</taxon>
        <taxon>Thermomonosporaceae</taxon>
        <taxon>Thermostaphylospora</taxon>
    </lineage>
</organism>
<dbReference type="EMBL" id="FNKK01000002">
    <property type="protein sequence ID" value="SDQ52489.1"/>
    <property type="molecule type" value="Genomic_DNA"/>
</dbReference>